<evidence type="ECO:0000256" key="4">
    <source>
        <dbReference type="ARBA" id="ARBA00022989"/>
    </source>
</evidence>
<evidence type="ECO:0000256" key="6">
    <source>
        <dbReference type="SAM" id="MobiDB-lite"/>
    </source>
</evidence>
<evidence type="ECO:0000256" key="1">
    <source>
        <dbReference type="ARBA" id="ARBA00004651"/>
    </source>
</evidence>
<protein>
    <submittedName>
        <fullName evidence="8">Uncharacterized membrane-anchored protein YitT, contains DUF161 and DUF2179 domains</fullName>
    </submittedName>
</protein>
<dbReference type="AlphaFoldDB" id="A0A1T4Z6U8"/>
<dbReference type="Proteomes" id="UP000191040">
    <property type="component" value="Chromosome I"/>
</dbReference>
<evidence type="ECO:0000313" key="8">
    <source>
        <dbReference type="EMBL" id="SKB09724.1"/>
    </source>
</evidence>
<name>A0A1T4Z6U8_9ACTN</name>
<comment type="subcellular location">
    <subcellularLocation>
        <location evidence="1">Cell membrane</location>
        <topology evidence="1">Multi-pass membrane protein</topology>
    </subcellularLocation>
</comment>
<keyword evidence="2" id="KW-1003">Cell membrane</keyword>
<evidence type="ECO:0000256" key="5">
    <source>
        <dbReference type="ARBA" id="ARBA00023136"/>
    </source>
</evidence>
<feature type="transmembrane region" description="Helical" evidence="7">
    <location>
        <begin position="97"/>
        <end position="115"/>
    </location>
</feature>
<keyword evidence="9" id="KW-1185">Reference proteome</keyword>
<dbReference type="Pfam" id="PF02588">
    <property type="entry name" value="YitT_membrane"/>
    <property type="match status" value="1"/>
</dbReference>
<dbReference type="OrthoDB" id="3296441at2"/>
<dbReference type="PANTHER" id="PTHR33545:SF5">
    <property type="entry name" value="UPF0750 MEMBRANE PROTEIN YITT"/>
    <property type="match status" value="1"/>
</dbReference>
<feature type="transmembrane region" description="Helical" evidence="7">
    <location>
        <begin position="65"/>
        <end position="90"/>
    </location>
</feature>
<gene>
    <name evidence="8" type="ORF">SAMN06295964_2849</name>
</gene>
<dbReference type="GO" id="GO:0005886">
    <property type="term" value="C:plasma membrane"/>
    <property type="evidence" value="ECO:0007669"/>
    <property type="project" value="UniProtKB-SubCell"/>
</dbReference>
<dbReference type="STRING" id="1736691.SAMN06295964_2849"/>
<dbReference type="PANTHER" id="PTHR33545">
    <property type="entry name" value="UPF0750 MEMBRANE PROTEIN YITT-RELATED"/>
    <property type="match status" value="1"/>
</dbReference>
<evidence type="ECO:0000256" key="3">
    <source>
        <dbReference type="ARBA" id="ARBA00022692"/>
    </source>
</evidence>
<proteinExistence type="predicted"/>
<dbReference type="EMBL" id="LT796768">
    <property type="protein sequence ID" value="SKB09724.1"/>
    <property type="molecule type" value="Genomic_DNA"/>
</dbReference>
<feature type="region of interest" description="Disordered" evidence="6">
    <location>
        <begin position="1"/>
        <end position="22"/>
    </location>
</feature>
<sequence>MNDSHPEHAPVDAEDPTEPSAVTLPHTPAEDVLGVLTGTWLASLGLHLLYEAHAVTGGTAGLSLLITYAVALPLPAVLLLANVPFFALALWKKGWRFTVRSVIAVALMSLFTAVHAEMIPSPDLAPVYGIATGNLLAGVGILILFRHGSSLGGFSVLALIAQEQAGLRAGYVQMALDLLVVLAALLVVPWDNVLLSALGAVILNVVLAFNHRPERYRA</sequence>
<evidence type="ECO:0000313" key="9">
    <source>
        <dbReference type="Proteomes" id="UP000191040"/>
    </source>
</evidence>
<feature type="transmembrane region" description="Helical" evidence="7">
    <location>
        <begin position="127"/>
        <end position="145"/>
    </location>
</feature>
<feature type="compositionally biased region" description="Basic and acidic residues" evidence="6">
    <location>
        <begin position="1"/>
        <end position="11"/>
    </location>
</feature>
<evidence type="ECO:0000256" key="7">
    <source>
        <dbReference type="SAM" id="Phobius"/>
    </source>
</evidence>
<dbReference type="InterPro" id="IPR051461">
    <property type="entry name" value="UPF0750_membrane"/>
</dbReference>
<keyword evidence="3 7" id="KW-0812">Transmembrane</keyword>
<accession>A0A1T4Z6U8</accession>
<keyword evidence="4 7" id="KW-1133">Transmembrane helix</keyword>
<organism evidence="8 9">
    <name type="scientific">Aeromicrobium choanae</name>
    <dbReference type="NCBI Taxonomy" id="1736691"/>
    <lineage>
        <taxon>Bacteria</taxon>
        <taxon>Bacillati</taxon>
        <taxon>Actinomycetota</taxon>
        <taxon>Actinomycetes</taxon>
        <taxon>Propionibacteriales</taxon>
        <taxon>Nocardioidaceae</taxon>
        <taxon>Aeromicrobium</taxon>
    </lineage>
</organism>
<dbReference type="RefSeq" id="WP_078700758.1">
    <property type="nucleotide sequence ID" value="NZ_LT796768.1"/>
</dbReference>
<feature type="transmembrane region" description="Helical" evidence="7">
    <location>
        <begin position="166"/>
        <end position="187"/>
    </location>
</feature>
<evidence type="ECO:0000256" key="2">
    <source>
        <dbReference type="ARBA" id="ARBA00022475"/>
    </source>
</evidence>
<dbReference type="InterPro" id="IPR003740">
    <property type="entry name" value="YitT"/>
</dbReference>
<keyword evidence="5 7" id="KW-0472">Membrane</keyword>
<feature type="transmembrane region" description="Helical" evidence="7">
    <location>
        <begin position="193"/>
        <end position="210"/>
    </location>
</feature>
<reference evidence="9" key="1">
    <citation type="submission" date="2017-02" db="EMBL/GenBank/DDBJ databases">
        <authorList>
            <person name="Varghese N."/>
            <person name="Submissions S."/>
        </authorList>
    </citation>
    <scope>NUCLEOTIDE SEQUENCE [LARGE SCALE GENOMIC DNA]</scope>
    <source>
        <strain evidence="9">9H-4</strain>
    </source>
</reference>